<feature type="chain" id="PRO_5046970735" description="Secreted protein" evidence="1">
    <location>
        <begin position="29"/>
        <end position="108"/>
    </location>
</feature>
<dbReference type="RefSeq" id="WP_344442369.1">
    <property type="nucleotide sequence ID" value="NZ_BAAALF010000050.1"/>
</dbReference>
<organism evidence="2 3">
    <name type="scientific">Kitasatospora nipponensis</name>
    <dbReference type="NCBI Taxonomy" id="258049"/>
    <lineage>
        <taxon>Bacteria</taxon>
        <taxon>Bacillati</taxon>
        <taxon>Actinomycetota</taxon>
        <taxon>Actinomycetes</taxon>
        <taxon>Kitasatosporales</taxon>
        <taxon>Streptomycetaceae</taxon>
        <taxon>Kitasatospora</taxon>
    </lineage>
</organism>
<gene>
    <name evidence="2" type="ORF">GCM10009665_32970</name>
</gene>
<evidence type="ECO:0008006" key="4">
    <source>
        <dbReference type="Google" id="ProtNLM"/>
    </source>
</evidence>
<sequence length="108" mass="10863">MGKRVLAGLVTGAAFAAVAVIGAPAAQAAPAVPAAGTPVNCANVYIGTAGNQQFLHAQCSPVTAHTWTLVVQCSSGATNSSGPYSGFMDVYLYCPPGTTVTNGWINYT</sequence>
<keyword evidence="3" id="KW-1185">Reference proteome</keyword>
<protein>
    <recommendedName>
        <fullName evidence="4">Secreted protein</fullName>
    </recommendedName>
</protein>
<reference evidence="3" key="1">
    <citation type="journal article" date="2019" name="Int. J. Syst. Evol. Microbiol.">
        <title>The Global Catalogue of Microorganisms (GCM) 10K type strain sequencing project: providing services to taxonomists for standard genome sequencing and annotation.</title>
        <authorList>
            <consortium name="The Broad Institute Genomics Platform"/>
            <consortium name="The Broad Institute Genome Sequencing Center for Infectious Disease"/>
            <person name="Wu L."/>
            <person name="Ma J."/>
        </authorList>
    </citation>
    <scope>NUCLEOTIDE SEQUENCE [LARGE SCALE GENOMIC DNA]</scope>
    <source>
        <strain evidence="3">JCM 13004</strain>
    </source>
</reference>
<accession>A0ABP4H083</accession>
<dbReference type="Proteomes" id="UP001500037">
    <property type="component" value="Unassembled WGS sequence"/>
</dbReference>
<name>A0ABP4H083_9ACTN</name>
<evidence type="ECO:0000313" key="3">
    <source>
        <dbReference type="Proteomes" id="UP001500037"/>
    </source>
</evidence>
<comment type="caution">
    <text evidence="2">The sequence shown here is derived from an EMBL/GenBank/DDBJ whole genome shotgun (WGS) entry which is preliminary data.</text>
</comment>
<dbReference type="EMBL" id="BAAALF010000050">
    <property type="protein sequence ID" value="GAA1239669.1"/>
    <property type="molecule type" value="Genomic_DNA"/>
</dbReference>
<evidence type="ECO:0000313" key="2">
    <source>
        <dbReference type="EMBL" id="GAA1239669.1"/>
    </source>
</evidence>
<proteinExistence type="predicted"/>
<evidence type="ECO:0000256" key="1">
    <source>
        <dbReference type="SAM" id="SignalP"/>
    </source>
</evidence>
<feature type="signal peptide" evidence="1">
    <location>
        <begin position="1"/>
        <end position="28"/>
    </location>
</feature>
<keyword evidence="1" id="KW-0732">Signal</keyword>